<gene>
    <name evidence="1" type="ORF">Tci_887978</name>
</gene>
<protein>
    <submittedName>
        <fullName evidence="1">Uncharacterized protein</fullName>
    </submittedName>
</protein>
<feature type="non-terminal residue" evidence="1">
    <location>
        <position position="1"/>
    </location>
</feature>
<dbReference type="AlphaFoldDB" id="A0A699U3S5"/>
<evidence type="ECO:0000313" key="1">
    <source>
        <dbReference type="EMBL" id="GFD16009.1"/>
    </source>
</evidence>
<organism evidence="1">
    <name type="scientific">Tanacetum cinerariifolium</name>
    <name type="common">Dalmatian daisy</name>
    <name type="synonym">Chrysanthemum cinerariifolium</name>
    <dbReference type="NCBI Taxonomy" id="118510"/>
    <lineage>
        <taxon>Eukaryota</taxon>
        <taxon>Viridiplantae</taxon>
        <taxon>Streptophyta</taxon>
        <taxon>Embryophyta</taxon>
        <taxon>Tracheophyta</taxon>
        <taxon>Spermatophyta</taxon>
        <taxon>Magnoliopsida</taxon>
        <taxon>eudicotyledons</taxon>
        <taxon>Gunneridae</taxon>
        <taxon>Pentapetalae</taxon>
        <taxon>asterids</taxon>
        <taxon>campanulids</taxon>
        <taxon>Asterales</taxon>
        <taxon>Asteraceae</taxon>
        <taxon>Asteroideae</taxon>
        <taxon>Anthemideae</taxon>
        <taxon>Anthemidinae</taxon>
        <taxon>Tanacetum</taxon>
    </lineage>
</organism>
<comment type="caution">
    <text evidence="1">The sequence shown here is derived from an EMBL/GenBank/DDBJ whole genome shotgun (WGS) entry which is preliminary data.</text>
</comment>
<sequence>IPATFKGKTLKLSGFLKTNQVQDGYAGLWMRVDGAEGVLAFDNMKSRPVQGTTDWQQYAISLPLSDEAEAIYIGGLLPAAGTMWLDDLTLTVDDKPLAQALPEPVKPPKPVVHYKAEQDTAFRRGSGLTIDNLSKQQIDNLAVLGRVWGFVKYYHPAVARGDYNLDAELLRVLPNVMASKNLGARSEVLRAWVTSLGKVPACR</sequence>
<dbReference type="Gene3D" id="2.60.120.260">
    <property type="entry name" value="Galactose-binding domain-like"/>
    <property type="match status" value="1"/>
</dbReference>
<accession>A0A699U3S5</accession>
<dbReference type="EMBL" id="BKCJ011290424">
    <property type="protein sequence ID" value="GFD16009.1"/>
    <property type="molecule type" value="Genomic_DNA"/>
</dbReference>
<feature type="non-terminal residue" evidence="1">
    <location>
        <position position="203"/>
    </location>
</feature>
<name>A0A699U3S5_TANCI</name>
<reference evidence="1" key="1">
    <citation type="journal article" date="2019" name="Sci. Rep.">
        <title>Draft genome of Tanacetum cinerariifolium, the natural source of mosquito coil.</title>
        <authorList>
            <person name="Yamashiro T."/>
            <person name="Shiraishi A."/>
            <person name="Satake H."/>
            <person name="Nakayama K."/>
        </authorList>
    </citation>
    <scope>NUCLEOTIDE SEQUENCE</scope>
</reference>
<proteinExistence type="predicted"/>